<organism evidence="6 7">
    <name type="scientific">Aureimonas ureilytica</name>
    <dbReference type="NCBI Taxonomy" id="401562"/>
    <lineage>
        <taxon>Bacteria</taxon>
        <taxon>Pseudomonadati</taxon>
        <taxon>Pseudomonadota</taxon>
        <taxon>Alphaproteobacteria</taxon>
        <taxon>Hyphomicrobiales</taxon>
        <taxon>Aurantimonadaceae</taxon>
        <taxon>Aureimonas</taxon>
    </lineage>
</organism>
<dbReference type="PANTHER" id="PTHR43646">
    <property type="entry name" value="GLYCOSYLTRANSFERASE"/>
    <property type="match status" value="1"/>
</dbReference>
<keyword evidence="4" id="KW-0808">Transferase</keyword>
<evidence type="ECO:0000313" key="7">
    <source>
        <dbReference type="Proteomes" id="UP000078529"/>
    </source>
</evidence>
<evidence type="ECO:0000256" key="3">
    <source>
        <dbReference type="ARBA" id="ARBA00022676"/>
    </source>
</evidence>
<name>A0A175RT26_9HYPH</name>
<keyword evidence="5" id="KW-0472">Membrane</keyword>
<sequence length="388" mass="41287">MTDLQPVQPFRLETLGSHEALTRVALHRGGTFDGAGAVAILPARDEAERIDATLRALMAELAPGEGVVLVVNGSTDDTLARALALFEAGDAPFLLLDVNWQPGRGSAPLARRLALDLAFELSPHAHLFSIDADTVVQPGWRAAYEAEFTGGAALVCGAIGFDPAEAALLPPTDEAAETVLREYRAASREIDARLDPDPLNPWPHHGNIGGANFGLRAGVYGAVGGLPVTSFGEDRALLRRVRALGLPVRFSEGPLVWTSCRLDGRARGGLSDELKRSRNEADPLVDEALEPADVLERRIRARLAFSRAGSAQARGDVLSALGLTEAEIEAVEVEATPGEAWTLVEELSPLLKRERLRRSQLATELPALLKLLQAVRESAASPAGSDPA</sequence>
<dbReference type="PATRIC" id="fig|401562.4.peg.1633"/>
<dbReference type="Proteomes" id="UP000078529">
    <property type="component" value="Unassembled WGS sequence"/>
</dbReference>
<proteinExistence type="predicted"/>
<evidence type="ECO:0000313" key="6">
    <source>
        <dbReference type="EMBL" id="KTR05989.1"/>
    </source>
</evidence>
<protein>
    <recommendedName>
        <fullName evidence="8">Glycosyltransferase 2-like domain-containing protein</fullName>
    </recommendedName>
</protein>
<dbReference type="SUPFAM" id="SSF53448">
    <property type="entry name" value="Nucleotide-diphospho-sugar transferases"/>
    <property type="match status" value="1"/>
</dbReference>
<reference evidence="6 7" key="1">
    <citation type="journal article" date="2016" name="Front. Microbiol.">
        <title>Genomic Resource of Rice Seed Associated Bacteria.</title>
        <authorList>
            <person name="Midha S."/>
            <person name="Bansal K."/>
            <person name="Sharma S."/>
            <person name="Kumar N."/>
            <person name="Patil P.P."/>
            <person name="Chaudhry V."/>
            <person name="Patil P.B."/>
        </authorList>
    </citation>
    <scope>NUCLEOTIDE SEQUENCE [LARGE SCALE GENOMIC DNA]</scope>
    <source>
        <strain evidence="6 7">NS365</strain>
    </source>
</reference>
<dbReference type="PANTHER" id="PTHR43646:SF2">
    <property type="entry name" value="GLYCOSYLTRANSFERASE 2-LIKE DOMAIN-CONTAINING PROTEIN"/>
    <property type="match status" value="1"/>
</dbReference>
<gene>
    <name evidence="6" type="ORF">NS365_09365</name>
</gene>
<accession>A0A175RT26</accession>
<evidence type="ECO:0000256" key="2">
    <source>
        <dbReference type="ARBA" id="ARBA00022475"/>
    </source>
</evidence>
<evidence type="ECO:0000256" key="4">
    <source>
        <dbReference type="ARBA" id="ARBA00022679"/>
    </source>
</evidence>
<comment type="subcellular location">
    <subcellularLocation>
        <location evidence="1">Cell membrane</location>
    </subcellularLocation>
</comment>
<evidence type="ECO:0000256" key="5">
    <source>
        <dbReference type="ARBA" id="ARBA00023136"/>
    </source>
</evidence>
<dbReference type="GO" id="GO:0016757">
    <property type="term" value="F:glycosyltransferase activity"/>
    <property type="evidence" value="ECO:0007669"/>
    <property type="project" value="UniProtKB-KW"/>
</dbReference>
<dbReference type="GO" id="GO:0005886">
    <property type="term" value="C:plasma membrane"/>
    <property type="evidence" value="ECO:0007669"/>
    <property type="project" value="UniProtKB-SubCell"/>
</dbReference>
<dbReference type="InterPro" id="IPR029044">
    <property type="entry name" value="Nucleotide-diphossugar_trans"/>
</dbReference>
<keyword evidence="2" id="KW-1003">Cell membrane</keyword>
<evidence type="ECO:0000256" key="1">
    <source>
        <dbReference type="ARBA" id="ARBA00004236"/>
    </source>
</evidence>
<evidence type="ECO:0008006" key="8">
    <source>
        <dbReference type="Google" id="ProtNLM"/>
    </source>
</evidence>
<dbReference type="EMBL" id="LDQA01000021">
    <property type="protein sequence ID" value="KTR05989.1"/>
    <property type="molecule type" value="Genomic_DNA"/>
</dbReference>
<comment type="caution">
    <text evidence="6">The sequence shown here is derived from an EMBL/GenBank/DDBJ whole genome shotgun (WGS) entry which is preliminary data.</text>
</comment>
<dbReference type="RefSeq" id="WP_058600014.1">
    <property type="nucleotide sequence ID" value="NZ_LDQA01000021.1"/>
</dbReference>
<keyword evidence="3" id="KW-0328">Glycosyltransferase</keyword>
<keyword evidence="7" id="KW-1185">Reference proteome</keyword>
<dbReference type="AlphaFoldDB" id="A0A175RT26"/>
<dbReference type="Gene3D" id="3.90.550.10">
    <property type="entry name" value="Spore Coat Polysaccharide Biosynthesis Protein SpsA, Chain A"/>
    <property type="match status" value="1"/>
</dbReference>